<reference evidence="12 13" key="1">
    <citation type="submission" date="2019-04" db="EMBL/GenBank/DDBJ databases">
        <title>Trinickia sp. 7GSK02, isolated from subtropical forest soil.</title>
        <authorList>
            <person name="Gao Z.-H."/>
            <person name="Qiu L.-H."/>
        </authorList>
    </citation>
    <scope>NUCLEOTIDE SEQUENCE [LARGE SCALE GENOMIC DNA]</scope>
    <source>
        <strain evidence="12 13">7GSK02</strain>
    </source>
</reference>
<accession>A0A4U1I005</accession>
<dbReference type="SUPFAM" id="SSF56634">
    <property type="entry name" value="Heme-dependent catalase-like"/>
    <property type="match status" value="1"/>
</dbReference>
<evidence type="ECO:0000256" key="7">
    <source>
        <dbReference type="ARBA" id="ARBA00023002"/>
    </source>
</evidence>
<dbReference type="PROSITE" id="PS51402">
    <property type="entry name" value="CATALASE_3"/>
    <property type="match status" value="1"/>
</dbReference>
<evidence type="ECO:0000256" key="9">
    <source>
        <dbReference type="SAM" id="MobiDB-lite"/>
    </source>
</evidence>
<evidence type="ECO:0000256" key="4">
    <source>
        <dbReference type="ARBA" id="ARBA00022559"/>
    </source>
</evidence>
<evidence type="ECO:0000256" key="10">
    <source>
        <dbReference type="SAM" id="Phobius"/>
    </source>
</evidence>
<proteinExistence type="inferred from homology"/>
<dbReference type="GO" id="GO:0046872">
    <property type="term" value="F:metal ion binding"/>
    <property type="evidence" value="ECO:0007669"/>
    <property type="project" value="UniProtKB-KW"/>
</dbReference>
<dbReference type="InterPro" id="IPR018028">
    <property type="entry name" value="Catalase"/>
</dbReference>
<dbReference type="InterPro" id="IPR024168">
    <property type="entry name" value="Catalase_SrpA-type_pred"/>
</dbReference>
<dbReference type="CDD" id="cd08153">
    <property type="entry name" value="srpA_like"/>
    <property type="match status" value="1"/>
</dbReference>
<dbReference type="Gene3D" id="2.40.180.10">
    <property type="entry name" value="Catalase core domain"/>
    <property type="match status" value="1"/>
</dbReference>
<evidence type="ECO:0000256" key="5">
    <source>
        <dbReference type="ARBA" id="ARBA00022617"/>
    </source>
</evidence>
<evidence type="ECO:0000256" key="6">
    <source>
        <dbReference type="ARBA" id="ARBA00022723"/>
    </source>
</evidence>
<keyword evidence="4 12" id="KW-0575">Peroxidase</keyword>
<evidence type="ECO:0000313" key="13">
    <source>
        <dbReference type="Proteomes" id="UP000305539"/>
    </source>
</evidence>
<dbReference type="EC" id="1.11.1.6" evidence="3"/>
<dbReference type="Proteomes" id="UP000305539">
    <property type="component" value="Unassembled WGS sequence"/>
</dbReference>
<keyword evidence="10" id="KW-0812">Transmembrane</keyword>
<evidence type="ECO:0000256" key="3">
    <source>
        <dbReference type="ARBA" id="ARBA00012314"/>
    </source>
</evidence>
<keyword evidence="10" id="KW-0472">Membrane</keyword>
<feature type="region of interest" description="Disordered" evidence="9">
    <location>
        <begin position="405"/>
        <end position="438"/>
    </location>
</feature>
<organism evidence="12 13">
    <name type="scientific">Trinickia terrae</name>
    <dbReference type="NCBI Taxonomy" id="2571161"/>
    <lineage>
        <taxon>Bacteria</taxon>
        <taxon>Pseudomonadati</taxon>
        <taxon>Pseudomonadota</taxon>
        <taxon>Betaproteobacteria</taxon>
        <taxon>Burkholderiales</taxon>
        <taxon>Burkholderiaceae</taxon>
        <taxon>Trinickia</taxon>
    </lineage>
</organism>
<evidence type="ECO:0000259" key="11">
    <source>
        <dbReference type="SMART" id="SM01060"/>
    </source>
</evidence>
<dbReference type="Pfam" id="PF00199">
    <property type="entry name" value="Catalase"/>
    <property type="match status" value="1"/>
</dbReference>
<gene>
    <name evidence="12" type="ORF">FAZ69_20805</name>
</gene>
<keyword evidence="8" id="KW-0408">Iron</keyword>
<dbReference type="InterPro" id="IPR020835">
    <property type="entry name" value="Catalase_sf"/>
</dbReference>
<dbReference type="GO" id="GO:0004096">
    <property type="term" value="F:catalase activity"/>
    <property type="evidence" value="ECO:0007669"/>
    <property type="project" value="InterPro"/>
</dbReference>
<dbReference type="OrthoDB" id="255727at2"/>
<feature type="transmembrane region" description="Helical" evidence="10">
    <location>
        <begin position="83"/>
        <end position="104"/>
    </location>
</feature>
<name>A0A4U1I005_9BURK</name>
<keyword evidence="10" id="KW-1133">Transmembrane helix</keyword>
<keyword evidence="7" id="KW-0560">Oxidoreductase</keyword>
<comment type="function">
    <text evidence="1">Decomposes hydrogen peroxide into water and oxygen; serves to protect cells from the toxic effects of hydrogen peroxide.</text>
</comment>
<dbReference type="PANTHER" id="PTHR11465:SF9">
    <property type="entry name" value="CATALASE"/>
    <property type="match status" value="1"/>
</dbReference>
<protein>
    <recommendedName>
        <fullName evidence="3">catalase</fullName>
        <ecNumber evidence="3">1.11.1.6</ecNumber>
    </recommendedName>
</protein>
<dbReference type="GO" id="GO:0020037">
    <property type="term" value="F:heme binding"/>
    <property type="evidence" value="ECO:0007669"/>
    <property type="project" value="InterPro"/>
</dbReference>
<keyword evidence="6" id="KW-0479">Metal-binding</keyword>
<sequence length="438" mass="46767">MVSGRAKNAPLNSRTHTFRVYSIGGQVFEPTPLETNSPEKIAGDGINAPGSCLPSRRPIASQGALVSKPSSSPPKRLCVPCRLAAIGAVVAALAGGFAYTAGWLTPARLTTARIVNQLQANAGVYPGYRRNHAKGVCVSGYFVSNGDGAEVSRAGLFDPGVITPVIGRFAIPGGNPYAPDASVPIRSMALLFQLKDGEQWRTGMNSVPLFPVRTPLKFFEQLVASRPDPATGKPDPARLKAFFAANPETQPFLAWLKANPPSSSFANAAYYSVNAFRFTNADGQTRAVRWATQPEAPYAPLTAAQKEDKNFLGGELEQRLKEGALRWDLILTVAAPGDPTNDATQQWPADRQQIDAGTLVIDHESSQAEGLCRDVNFDPTILPAGIRPSDDPLLAARSAAYALSFNRRTHEEAQQPDLPSHPAAQPSQPDQPSNGAHS</sequence>
<keyword evidence="5" id="KW-0349">Heme</keyword>
<feature type="domain" description="Catalase core" evidence="11">
    <location>
        <begin position="83"/>
        <end position="433"/>
    </location>
</feature>
<dbReference type="GO" id="GO:0042542">
    <property type="term" value="P:response to hydrogen peroxide"/>
    <property type="evidence" value="ECO:0007669"/>
    <property type="project" value="TreeGrafter"/>
</dbReference>
<evidence type="ECO:0000256" key="2">
    <source>
        <dbReference type="ARBA" id="ARBA00005329"/>
    </source>
</evidence>
<feature type="compositionally biased region" description="Low complexity" evidence="9">
    <location>
        <begin position="420"/>
        <end position="438"/>
    </location>
</feature>
<dbReference type="AlphaFoldDB" id="A0A4U1I005"/>
<evidence type="ECO:0000313" key="12">
    <source>
        <dbReference type="EMBL" id="TKC86296.1"/>
    </source>
</evidence>
<keyword evidence="13" id="KW-1185">Reference proteome</keyword>
<dbReference type="InterPro" id="IPR011614">
    <property type="entry name" value="Catalase_core"/>
</dbReference>
<dbReference type="PANTHER" id="PTHR11465">
    <property type="entry name" value="CATALASE"/>
    <property type="match status" value="1"/>
</dbReference>
<dbReference type="EMBL" id="SWJE01000011">
    <property type="protein sequence ID" value="TKC86296.1"/>
    <property type="molecule type" value="Genomic_DNA"/>
</dbReference>
<dbReference type="GO" id="GO:0042744">
    <property type="term" value="P:hydrogen peroxide catabolic process"/>
    <property type="evidence" value="ECO:0007669"/>
    <property type="project" value="TreeGrafter"/>
</dbReference>
<evidence type="ECO:0000256" key="1">
    <source>
        <dbReference type="ARBA" id="ARBA00002974"/>
    </source>
</evidence>
<comment type="caution">
    <text evidence="12">The sequence shown here is derived from an EMBL/GenBank/DDBJ whole genome shotgun (WGS) entry which is preliminary data.</text>
</comment>
<dbReference type="Gene3D" id="1.20.1280.120">
    <property type="match status" value="1"/>
</dbReference>
<evidence type="ECO:0000256" key="8">
    <source>
        <dbReference type="ARBA" id="ARBA00023004"/>
    </source>
</evidence>
<dbReference type="GO" id="GO:0005737">
    <property type="term" value="C:cytoplasm"/>
    <property type="evidence" value="ECO:0007669"/>
    <property type="project" value="TreeGrafter"/>
</dbReference>
<comment type="similarity">
    <text evidence="2">Belongs to the catalase family.</text>
</comment>
<dbReference type="SMART" id="SM01060">
    <property type="entry name" value="Catalase"/>
    <property type="match status" value="1"/>
</dbReference>